<evidence type="ECO:0000313" key="2">
    <source>
        <dbReference type="Proteomes" id="UP001626550"/>
    </source>
</evidence>
<dbReference type="EMBL" id="JBJKFK010000198">
    <property type="protein sequence ID" value="KAL3318833.1"/>
    <property type="molecule type" value="Genomic_DNA"/>
</dbReference>
<dbReference type="AlphaFoldDB" id="A0ABD2QH29"/>
<evidence type="ECO:0000313" key="1">
    <source>
        <dbReference type="EMBL" id="KAL3318833.1"/>
    </source>
</evidence>
<protein>
    <submittedName>
        <fullName evidence="1">Uncharacterized protein</fullName>
    </submittedName>
</protein>
<accession>A0ABD2QH29</accession>
<gene>
    <name evidence="1" type="ORF">Ciccas_002505</name>
</gene>
<sequence length="248" mass="28963">MLTCVGAKSQDVGLLAVLVVGYSWAVSCMNRMQDIQEALGHILSLARKKEWKQLEEQLRLALIKYPEHILLGLVLYPQEDNAFANFLKENVHNRHHSVWKLINEFITKSILFMNPNHTENLNINQHIQQLLAFSIRTSSNSKRFFTYASQDEILLSETLIKLVFHHSRMEAIQDWHWLLKVIDTGLNKLGKQNHQLIELFRLLLEKMDADPESNCDYFCTDGRTLQDLYAIHFIEVDYTKKLFLLPVE</sequence>
<keyword evidence="2" id="KW-1185">Reference proteome</keyword>
<comment type="caution">
    <text evidence="1">The sequence shown here is derived from an EMBL/GenBank/DDBJ whole genome shotgun (WGS) entry which is preliminary data.</text>
</comment>
<proteinExistence type="predicted"/>
<reference evidence="1 2" key="1">
    <citation type="submission" date="2024-11" db="EMBL/GenBank/DDBJ databases">
        <title>Adaptive evolution of stress response genes in parasites aligns with host niche diversity.</title>
        <authorList>
            <person name="Hahn C."/>
            <person name="Resl P."/>
        </authorList>
    </citation>
    <scope>NUCLEOTIDE SEQUENCE [LARGE SCALE GENOMIC DNA]</scope>
    <source>
        <strain evidence="1">EGGRZ-B1_66</strain>
        <tissue evidence="1">Body</tissue>
    </source>
</reference>
<organism evidence="1 2">
    <name type="scientific">Cichlidogyrus casuarinus</name>
    <dbReference type="NCBI Taxonomy" id="1844966"/>
    <lineage>
        <taxon>Eukaryota</taxon>
        <taxon>Metazoa</taxon>
        <taxon>Spiralia</taxon>
        <taxon>Lophotrochozoa</taxon>
        <taxon>Platyhelminthes</taxon>
        <taxon>Monogenea</taxon>
        <taxon>Monopisthocotylea</taxon>
        <taxon>Dactylogyridea</taxon>
        <taxon>Ancyrocephalidae</taxon>
        <taxon>Cichlidogyrus</taxon>
    </lineage>
</organism>
<name>A0ABD2QH29_9PLAT</name>
<dbReference type="Proteomes" id="UP001626550">
    <property type="component" value="Unassembled WGS sequence"/>
</dbReference>